<feature type="region of interest" description="Disordered" evidence="1">
    <location>
        <begin position="112"/>
        <end position="158"/>
    </location>
</feature>
<evidence type="ECO:0000313" key="3">
    <source>
        <dbReference type="Proteomes" id="UP000614601"/>
    </source>
</evidence>
<organism evidence="2 3">
    <name type="scientific">Bursaphelenchus okinawaensis</name>
    <dbReference type="NCBI Taxonomy" id="465554"/>
    <lineage>
        <taxon>Eukaryota</taxon>
        <taxon>Metazoa</taxon>
        <taxon>Ecdysozoa</taxon>
        <taxon>Nematoda</taxon>
        <taxon>Chromadorea</taxon>
        <taxon>Rhabditida</taxon>
        <taxon>Tylenchina</taxon>
        <taxon>Tylenchomorpha</taxon>
        <taxon>Aphelenchoidea</taxon>
        <taxon>Aphelenchoididae</taxon>
        <taxon>Bursaphelenchus</taxon>
    </lineage>
</organism>
<reference evidence="2" key="1">
    <citation type="submission" date="2020-09" db="EMBL/GenBank/DDBJ databases">
        <authorList>
            <person name="Kikuchi T."/>
        </authorList>
    </citation>
    <scope>NUCLEOTIDE SEQUENCE</scope>
    <source>
        <strain evidence="2">SH1</strain>
    </source>
</reference>
<name>A0A811JS09_9BILA</name>
<evidence type="ECO:0000256" key="1">
    <source>
        <dbReference type="SAM" id="MobiDB-lite"/>
    </source>
</evidence>
<evidence type="ECO:0000313" key="2">
    <source>
        <dbReference type="EMBL" id="CAD5206029.1"/>
    </source>
</evidence>
<proteinExistence type="predicted"/>
<gene>
    <name evidence="2" type="ORF">BOKJ2_LOCUS713</name>
</gene>
<keyword evidence="3" id="KW-1185">Reference proteome</keyword>
<dbReference type="EMBL" id="CAJFDH010000001">
    <property type="protein sequence ID" value="CAD5206029.1"/>
    <property type="molecule type" value="Genomic_DNA"/>
</dbReference>
<protein>
    <submittedName>
        <fullName evidence="2">Uncharacterized protein</fullName>
    </submittedName>
</protein>
<dbReference type="EMBL" id="CAJFCW020000001">
    <property type="protein sequence ID" value="CAG9080216.1"/>
    <property type="molecule type" value="Genomic_DNA"/>
</dbReference>
<sequence length="158" mass="17871">MGTGMGTTWVRLWVWYGYESGYRHGSRYGCGYWYEYCTGMGTNRVMGTGMGMITVRILEWVQMETDSIGRASSLSTSPRSSKLRKRLFRPFKRRKSTIPHLDAAELEAKVQLSEAESDEEMSQNSSNSVSIRGSTNVSTRSTPGRIRKRFNLFGGKSI</sequence>
<comment type="caution">
    <text evidence="2">The sequence shown here is derived from an EMBL/GenBank/DDBJ whole genome shotgun (WGS) entry which is preliminary data.</text>
</comment>
<accession>A0A811JS09</accession>
<feature type="compositionally biased region" description="Polar residues" evidence="1">
    <location>
        <begin position="122"/>
        <end position="142"/>
    </location>
</feature>
<dbReference type="Proteomes" id="UP000783686">
    <property type="component" value="Unassembled WGS sequence"/>
</dbReference>
<dbReference type="Proteomes" id="UP000614601">
    <property type="component" value="Unassembled WGS sequence"/>
</dbReference>
<dbReference type="AlphaFoldDB" id="A0A811JS09"/>